<proteinExistence type="predicted"/>
<dbReference type="AlphaFoldDB" id="A0A2V1NZ99"/>
<gene>
    <name evidence="1" type="ORF">DFK10_15865</name>
</gene>
<dbReference type="RefSeq" id="WP_109390016.1">
    <property type="nucleotide sequence ID" value="NZ_QETF01000029.1"/>
</dbReference>
<comment type="caution">
    <text evidence="1">The sequence shown here is derived from an EMBL/GenBank/DDBJ whole genome shotgun (WGS) entry which is preliminary data.</text>
</comment>
<reference evidence="2" key="1">
    <citation type="submission" date="2018-05" db="EMBL/GenBank/DDBJ databases">
        <authorList>
            <person name="Du Z."/>
            <person name="Wang X."/>
        </authorList>
    </citation>
    <scope>NUCLEOTIDE SEQUENCE [LARGE SCALE GENOMIC DNA]</scope>
    <source>
        <strain evidence="2">WDS4C29</strain>
    </source>
</reference>
<keyword evidence="2" id="KW-1185">Reference proteome</keyword>
<evidence type="ECO:0000313" key="1">
    <source>
        <dbReference type="EMBL" id="PWG15641.1"/>
    </source>
</evidence>
<evidence type="ECO:0000313" key="2">
    <source>
        <dbReference type="Proteomes" id="UP000245293"/>
    </source>
</evidence>
<dbReference type="Proteomes" id="UP000245293">
    <property type="component" value="Unassembled WGS sequence"/>
</dbReference>
<accession>A0A2V1NZ99</accession>
<dbReference type="EMBL" id="QETF01000029">
    <property type="protein sequence ID" value="PWG15641.1"/>
    <property type="molecule type" value="Genomic_DNA"/>
</dbReference>
<name>A0A2V1NZ99_9RHOB</name>
<organism evidence="1 2">
    <name type="scientific">Salibaculum griseiflavum</name>
    <dbReference type="NCBI Taxonomy" id="1914409"/>
    <lineage>
        <taxon>Bacteria</taxon>
        <taxon>Pseudomonadati</taxon>
        <taxon>Pseudomonadota</taxon>
        <taxon>Alphaproteobacteria</taxon>
        <taxon>Rhodobacterales</taxon>
        <taxon>Roseobacteraceae</taxon>
        <taxon>Salibaculum</taxon>
    </lineage>
</organism>
<sequence>MGELPTSILDFTSADRRKDGFWVTKLAYYMLWFEFLAVSPSYELARRFRAGTLRDSDKDKLPDDFDAVLSVYDDLGNVQRVLFPIWWRKVGLIRFGFEGEPPQVRRIAYLPHTKSKRPELTDRVEQFIDGAWTAQGRQRSVVIAIPVGLPKGRITRQVNAILDKVPDDQKNLIEPKAQYPLLGQRHHKDTLFRYLGALWMRSAMRSQSLWRIGARAKLSDTYSPVLDYSGPRARGEDGYDREMMAILTSRALRRGRMIAENAARGRFPVYERNENAVEIDYSYLYKLIAGRKRWKREEIKRIKRHEHGL</sequence>
<dbReference type="OrthoDB" id="7586122at2"/>
<protein>
    <submittedName>
        <fullName evidence="1">Uncharacterized protein</fullName>
    </submittedName>
</protein>